<reference evidence="1 3" key="1">
    <citation type="submission" date="2014-08" db="EMBL/GenBank/DDBJ databases">
        <title>Complete genome sequence of Corynebacterium flavescens OJ8(T)(=DSM 20296(T)), isolated from cheese.</title>
        <authorList>
            <person name="Ruckert C."/>
            <person name="Albersmeier A."/>
            <person name="Winkler A."/>
            <person name="Kalinowski J."/>
        </authorList>
    </citation>
    <scope>NUCLEOTIDE SEQUENCE [LARGE SCALE GENOMIC DNA]</scope>
    <source>
        <strain evidence="1 3">OJ8</strain>
    </source>
</reference>
<keyword evidence="3" id="KW-1185">Reference proteome</keyword>
<dbReference type="AlphaFoldDB" id="A0A1L7CN74"/>
<dbReference type="Proteomes" id="UP000185479">
    <property type="component" value="Chromosome"/>
</dbReference>
<protein>
    <recommendedName>
        <fullName evidence="5">YbjN domain-containing protein</fullName>
    </recommendedName>
</protein>
<accession>A0A1L7CN74</accession>
<dbReference type="EMBL" id="BJNB01000023">
    <property type="protein sequence ID" value="GEB98069.1"/>
    <property type="molecule type" value="Genomic_DNA"/>
</dbReference>
<dbReference type="Proteomes" id="UP000315353">
    <property type="component" value="Unassembled WGS sequence"/>
</dbReference>
<dbReference type="KEGG" id="cfc:CFLV_08860"/>
<proteinExistence type="predicted"/>
<gene>
    <name evidence="2" type="ORF">CFL01nite_15640</name>
    <name evidence="1" type="ORF">CFLV_08860</name>
</gene>
<reference evidence="2 4" key="2">
    <citation type="submission" date="2019-06" db="EMBL/GenBank/DDBJ databases">
        <title>Whole genome shotgun sequence of Corynebacterium flavescens NBRC 14136.</title>
        <authorList>
            <person name="Hosoyama A."/>
            <person name="Uohara A."/>
            <person name="Ohji S."/>
            <person name="Ichikawa N."/>
        </authorList>
    </citation>
    <scope>NUCLEOTIDE SEQUENCE [LARGE SCALE GENOMIC DNA]</scope>
    <source>
        <strain evidence="2 4">NBRC 14136</strain>
    </source>
</reference>
<evidence type="ECO:0000313" key="3">
    <source>
        <dbReference type="Proteomes" id="UP000185479"/>
    </source>
</evidence>
<dbReference type="GeneID" id="82880816"/>
<evidence type="ECO:0000313" key="2">
    <source>
        <dbReference type="EMBL" id="GEB98069.1"/>
    </source>
</evidence>
<dbReference type="RefSeq" id="WP_075730217.1">
    <property type="nucleotide sequence ID" value="NZ_BJNB01000023.1"/>
</dbReference>
<sequence length="337" mass="36376">MAFWNKKNKPVVDQTTAEAVDPALFVSGALRGALLSLGKDFLMEDTGSVFVLEYPDAKIRFSVNRGAPVVQSQIELTKPLPTDQLTDLVVLANDLNRDPIFGSVDPMHGPEGAVVQAQNALLYSEGVTLEQVRDFVEIVTSHVAPRLCAHVVDTFGIDCDPQQFSTQAQSPDPQVMETIEESVIAPPYVLSSAATTPVTLERIVASPAVSDLELSEVPKEKLPEFVASSKDMERCLSFEYQSLPMFLALSQSQASVFVEASMPAHDALKYIIALSEFSTSKALIKASFADDKTLVTGTFYTAGGLSDGQLDGRLDAVINQAIHGINEAFALAHQSNE</sequence>
<organism evidence="1 3">
    <name type="scientific">Corynebacterium flavescens</name>
    <dbReference type="NCBI Taxonomy" id="28028"/>
    <lineage>
        <taxon>Bacteria</taxon>
        <taxon>Bacillati</taxon>
        <taxon>Actinomycetota</taxon>
        <taxon>Actinomycetes</taxon>
        <taxon>Mycobacteriales</taxon>
        <taxon>Corynebacteriaceae</taxon>
        <taxon>Corynebacterium</taxon>
    </lineage>
</organism>
<evidence type="ECO:0008006" key="5">
    <source>
        <dbReference type="Google" id="ProtNLM"/>
    </source>
</evidence>
<dbReference type="EMBL" id="CP009246">
    <property type="protein sequence ID" value="APT87290.1"/>
    <property type="molecule type" value="Genomic_DNA"/>
</dbReference>
<evidence type="ECO:0000313" key="1">
    <source>
        <dbReference type="EMBL" id="APT87290.1"/>
    </source>
</evidence>
<name>A0A1L7CN74_CORFL</name>
<evidence type="ECO:0000313" key="4">
    <source>
        <dbReference type="Proteomes" id="UP000315353"/>
    </source>
</evidence>